<reference evidence="1 2" key="1">
    <citation type="journal article" date="2016" name="Nat. Commun.">
        <title>Thousands of microbial genomes shed light on interconnected biogeochemical processes in an aquifer system.</title>
        <authorList>
            <person name="Anantharaman K."/>
            <person name="Brown C.T."/>
            <person name="Hug L.A."/>
            <person name="Sharon I."/>
            <person name="Castelle C.J."/>
            <person name="Probst A.J."/>
            <person name="Thomas B.C."/>
            <person name="Singh A."/>
            <person name="Wilkins M.J."/>
            <person name="Karaoz U."/>
            <person name="Brodie E.L."/>
            <person name="Williams K.H."/>
            <person name="Hubbard S.S."/>
            <person name="Banfield J.F."/>
        </authorList>
    </citation>
    <scope>NUCLEOTIDE SEQUENCE [LARGE SCALE GENOMIC DNA]</scope>
</reference>
<evidence type="ECO:0000313" key="2">
    <source>
        <dbReference type="Proteomes" id="UP000176846"/>
    </source>
</evidence>
<name>A0A1F7URT7_9BACT</name>
<protein>
    <submittedName>
        <fullName evidence="1">Uncharacterized protein</fullName>
    </submittedName>
</protein>
<dbReference type="EMBL" id="MGEK01000035">
    <property type="protein sequence ID" value="OGL80986.1"/>
    <property type="molecule type" value="Genomic_DNA"/>
</dbReference>
<gene>
    <name evidence="1" type="ORF">A2936_03320</name>
</gene>
<dbReference type="AlphaFoldDB" id="A0A1F7URT7"/>
<organism evidence="1 2">
    <name type="scientific">Candidatus Uhrbacteria bacterium RIFCSPLOWO2_01_FULL_47_25</name>
    <dbReference type="NCBI Taxonomy" id="1802402"/>
    <lineage>
        <taxon>Bacteria</taxon>
        <taxon>Candidatus Uhriibacteriota</taxon>
    </lineage>
</organism>
<comment type="caution">
    <text evidence="1">The sequence shown here is derived from an EMBL/GenBank/DDBJ whole genome shotgun (WGS) entry which is preliminary data.</text>
</comment>
<evidence type="ECO:0000313" key="1">
    <source>
        <dbReference type="EMBL" id="OGL80986.1"/>
    </source>
</evidence>
<dbReference type="Proteomes" id="UP000176846">
    <property type="component" value="Unassembled WGS sequence"/>
</dbReference>
<sequence length="109" mass="12827">MPEPLTIEEFRRFSSTFEETLKRNLNDRFEHYEKRAVQRESSTHREIMGGFAEVISTVNDHMDERFDIIERRLDALAVQQELRREFDALVSFVSSKYNVSAAEIISQGK</sequence>
<accession>A0A1F7URT7</accession>
<proteinExistence type="predicted"/>